<dbReference type="InterPro" id="IPR050359">
    <property type="entry name" value="bHLH_transcription_factors"/>
</dbReference>
<accession>A0A2A2KWP6</accession>
<evidence type="ECO:0000313" key="7">
    <source>
        <dbReference type="EMBL" id="PAV78292.1"/>
    </source>
</evidence>
<evidence type="ECO:0000256" key="3">
    <source>
        <dbReference type="ARBA" id="ARBA00023125"/>
    </source>
</evidence>
<dbReference type="PROSITE" id="PS50888">
    <property type="entry name" value="BHLH"/>
    <property type="match status" value="1"/>
</dbReference>
<feature type="domain" description="BHLH" evidence="6">
    <location>
        <begin position="70"/>
        <end position="122"/>
    </location>
</feature>
<dbReference type="AlphaFoldDB" id="A0A2A2KWP6"/>
<dbReference type="InterPro" id="IPR036638">
    <property type="entry name" value="HLH_DNA-bd_sf"/>
</dbReference>
<feature type="compositionally biased region" description="Basic and acidic residues" evidence="5">
    <location>
        <begin position="74"/>
        <end position="84"/>
    </location>
</feature>
<dbReference type="EMBL" id="LIAE01007584">
    <property type="protein sequence ID" value="PAV78292.1"/>
    <property type="molecule type" value="Genomic_DNA"/>
</dbReference>
<dbReference type="Pfam" id="PF00010">
    <property type="entry name" value="HLH"/>
    <property type="match status" value="1"/>
</dbReference>
<dbReference type="PANTHER" id="PTHR19290">
    <property type="entry name" value="BASIC HELIX-LOOP-HELIX PROTEIN NEUROGENIN-RELATED"/>
    <property type="match status" value="1"/>
</dbReference>
<dbReference type="SMART" id="SM00353">
    <property type="entry name" value="HLH"/>
    <property type="match status" value="1"/>
</dbReference>
<dbReference type="FunFam" id="4.10.280.10:FF:000029">
    <property type="entry name" value="Achaete-scute family bHLH transcription factor 1"/>
    <property type="match status" value="1"/>
</dbReference>
<dbReference type="GO" id="GO:0046983">
    <property type="term" value="F:protein dimerization activity"/>
    <property type="evidence" value="ECO:0007669"/>
    <property type="project" value="InterPro"/>
</dbReference>
<evidence type="ECO:0000313" key="8">
    <source>
        <dbReference type="Proteomes" id="UP000218231"/>
    </source>
</evidence>
<dbReference type="GO" id="GO:0040008">
    <property type="term" value="P:regulation of growth"/>
    <property type="evidence" value="ECO:0007669"/>
    <property type="project" value="UniProtKB-ARBA"/>
</dbReference>
<evidence type="ECO:0000256" key="1">
    <source>
        <dbReference type="ARBA" id="ARBA00004123"/>
    </source>
</evidence>
<proteinExistence type="predicted"/>
<dbReference type="SUPFAM" id="SSF47459">
    <property type="entry name" value="HLH, helix-loop-helix DNA-binding domain"/>
    <property type="match status" value="1"/>
</dbReference>
<dbReference type="Gene3D" id="4.10.280.10">
    <property type="entry name" value="Helix-loop-helix DNA-binding domain"/>
    <property type="match status" value="1"/>
</dbReference>
<dbReference type="GO" id="GO:0061564">
    <property type="term" value="P:axon development"/>
    <property type="evidence" value="ECO:0007669"/>
    <property type="project" value="TreeGrafter"/>
</dbReference>
<dbReference type="InterPro" id="IPR011598">
    <property type="entry name" value="bHLH_dom"/>
</dbReference>
<evidence type="ECO:0000256" key="5">
    <source>
        <dbReference type="SAM" id="MobiDB-lite"/>
    </source>
</evidence>
<reference evidence="7 8" key="1">
    <citation type="journal article" date="2017" name="Curr. Biol.">
        <title>Genome architecture and evolution of a unichromosomal asexual nematode.</title>
        <authorList>
            <person name="Fradin H."/>
            <person name="Zegar C."/>
            <person name="Gutwein M."/>
            <person name="Lucas J."/>
            <person name="Kovtun M."/>
            <person name="Corcoran D."/>
            <person name="Baugh L.R."/>
            <person name="Kiontke K."/>
            <person name="Gunsalus K."/>
            <person name="Fitch D.H."/>
            <person name="Piano F."/>
        </authorList>
    </citation>
    <scope>NUCLEOTIDE SEQUENCE [LARGE SCALE GENOMIC DNA]</scope>
    <source>
        <strain evidence="7">PF1309</strain>
    </source>
</reference>
<organism evidence="7 8">
    <name type="scientific">Diploscapter pachys</name>
    <dbReference type="NCBI Taxonomy" id="2018661"/>
    <lineage>
        <taxon>Eukaryota</taxon>
        <taxon>Metazoa</taxon>
        <taxon>Ecdysozoa</taxon>
        <taxon>Nematoda</taxon>
        <taxon>Chromadorea</taxon>
        <taxon>Rhabditida</taxon>
        <taxon>Rhabditina</taxon>
        <taxon>Rhabditomorpha</taxon>
        <taxon>Rhabditoidea</taxon>
        <taxon>Rhabditidae</taxon>
        <taxon>Diploscapter</taxon>
    </lineage>
</organism>
<dbReference type="GO" id="GO:0007423">
    <property type="term" value="P:sensory organ development"/>
    <property type="evidence" value="ECO:0007669"/>
    <property type="project" value="TreeGrafter"/>
</dbReference>
<dbReference type="STRING" id="2018661.A0A2A2KWP6"/>
<sequence>MHYLHLCMQCAKLRPFVRLFPSPSSFIHFGYPHELEYSSPKSMFFNIFISYSRDYCSIFRMSQKSKSQQPQRLKRNERERKRVDQVNQGFNQLRERVPKSKGKQKLSKVETLREAVNYIRQLQSLLGDATLSQMCSYSEQLIHCNTSSFNSSGGFQSTIPQSDCSFVSSCSYFPPQYNHSMCNDNSPNSSFYSSNDSGFEEKKPQYYIPAPF</sequence>
<dbReference type="PANTHER" id="PTHR19290:SF163">
    <property type="entry name" value="BASIC HELIX-LOOP-HELIX NEURAL TRANSCRIPTION FACTOR TAP"/>
    <property type="match status" value="1"/>
</dbReference>
<gene>
    <name evidence="7" type="ORF">WR25_06734</name>
</gene>
<dbReference type="CDD" id="cd11418">
    <property type="entry name" value="bHLH_TS_ASCL"/>
    <property type="match status" value="1"/>
</dbReference>
<feature type="region of interest" description="Disordered" evidence="5">
    <location>
        <begin position="66"/>
        <end position="106"/>
    </location>
</feature>
<keyword evidence="3" id="KW-0238">DNA-binding</keyword>
<comment type="caution">
    <text evidence="7">The sequence shown here is derived from an EMBL/GenBank/DDBJ whole genome shotgun (WGS) entry which is preliminary data.</text>
</comment>
<comment type="subcellular location">
    <subcellularLocation>
        <location evidence="1">Nucleus</location>
    </subcellularLocation>
</comment>
<evidence type="ECO:0000259" key="6">
    <source>
        <dbReference type="PROSITE" id="PS50888"/>
    </source>
</evidence>
<keyword evidence="4" id="KW-0539">Nucleus</keyword>
<keyword evidence="2" id="KW-0524">Neurogenesis</keyword>
<dbReference type="GO" id="GO:0005634">
    <property type="term" value="C:nucleus"/>
    <property type="evidence" value="ECO:0007669"/>
    <property type="project" value="UniProtKB-SubCell"/>
</dbReference>
<dbReference type="GO" id="GO:0000981">
    <property type="term" value="F:DNA-binding transcription factor activity, RNA polymerase II-specific"/>
    <property type="evidence" value="ECO:0007669"/>
    <property type="project" value="TreeGrafter"/>
</dbReference>
<protein>
    <recommendedName>
        <fullName evidence="6">BHLH domain-containing protein</fullName>
    </recommendedName>
</protein>
<dbReference type="OrthoDB" id="5976910at2759"/>
<dbReference type="GO" id="GO:0045944">
    <property type="term" value="P:positive regulation of transcription by RNA polymerase II"/>
    <property type="evidence" value="ECO:0007669"/>
    <property type="project" value="TreeGrafter"/>
</dbReference>
<evidence type="ECO:0000256" key="4">
    <source>
        <dbReference type="ARBA" id="ARBA00023242"/>
    </source>
</evidence>
<evidence type="ECO:0000256" key="2">
    <source>
        <dbReference type="ARBA" id="ARBA00022902"/>
    </source>
</evidence>
<dbReference type="Proteomes" id="UP000218231">
    <property type="component" value="Unassembled WGS sequence"/>
</dbReference>
<dbReference type="GO" id="GO:0070888">
    <property type="term" value="F:E-box binding"/>
    <property type="evidence" value="ECO:0007669"/>
    <property type="project" value="TreeGrafter"/>
</dbReference>
<keyword evidence="8" id="KW-1185">Reference proteome</keyword>
<name>A0A2A2KWP6_9BILA</name>